<accession>A0A8J4ET64</accession>
<comment type="caution">
    <text evidence="2">The sequence shown here is derived from an EMBL/GenBank/DDBJ whole genome shotgun (WGS) entry which is preliminary data.</text>
</comment>
<proteinExistence type="predicted"/>
<evidence type="ECO:0000313" key="3">
    <source>
        <dbReference type="Proteomes" id="UP000747399"/>
    </source>
</evidence>
<gene>
    <name evidence="2" type="ORF">Vafri_2762</name>
</gene>
<reference evidence="2" key="1">
    <citation type="journal article" date="2021" name="Proc. Natl. Acad. Sci. U.S.A.">
        <title>Three genomes in the algal genus Volvox reveal the fate of a haploid sex-determining region after a transition to homothallism.</title>
        <authorList>
            <person name="Yamamoto K."/>
            <person name="Hamaji T."/>
            <person name="Kawai-Toyooka H."/>
            <person name="Matsuzaki R."/>
            <person name="Takahashi F."/>
            <person name="Nishimura Y."/>
            <person name="Kawachi M."/>
            <person name="Noguchi H."/>
            <person name="Minakuchi Y."/>
            <person name="Umen J.G."/>
            <person name="Toyoda A."/>
            <person name="Nozaki H."/>
        </authorList>
    </citation>
    <scope>NUCLEOTIDE SEQUENCE</scope>
    <source>
        <strain evidence="2">NIES-3780</strain>
    </source>
</reference>
<keyword evidence="3" id="KW-1185">Reference proteome</keyword>
<feature type="compositionally biased region" description="Low complexity" evidence="1">
    <location>
        <begin position="174"/>
        <end position="183"/>
    </location>
</feature>
<feature type="region of interest" description="Disordered" evidence="1">
    <location>
        <begin position="174"/>
        <end position="264"/>
    </location>
</feature>
<dbReference type="EMBL" id="BNCO01000003">
    <property type="protein sequence ID" value="GIL45553.1"/>
    <property type="molecule type" value="Genomic_DNA"/>
</dbReference>
<protein>
    <submittedName>
        <fullName evidence="2">Uncharacterized protein</fullName>
    </submittedName>
</protein>
<sequence length="264" mass="27008">MRPAFASSALSGCQQHRCNPAVAASAASLRVARKRLLSLAARRGGDHQDSHDSYSYAKPIATASIAFAAAAMFLAPFAVPSAVTAHLSGGRDPPHVARSNLKAELSDLTSWLTEKLRPPEPESANIWNGMALYRNTVVEGVKDAASAAANMAADATNRAAEAARNAAEAAKSAAEASGLASSRQPTDIPPNSELLSSVSKPSPAPGQGPVEAAARAEAKSESSEPALRANTLAAGKTGAKGDCCCGEAEQQSTGKDTCTSRRGD</sequence>
<organism evidence="2 3">
    <name type="scientific">Volvox africanus</name>
    <dbReference type="NCBI Taxonomy" id="51714"/>
    <lineage>
        <taxon>Eukaryota</taxon>
        <taxon>Viridiplantae</taxon>
        <taxon>Chlorophyta</taxon>
        <taxon>core chlorophytes</taxon>
        <taxon>Chlorophyceae</taxon>
        <taxon>CS clade</taxon>
        <taxon>Chlamydomonadales</taxon>
        <taxon>Volvocaceae</taxon>
        <taxon>Volvox</taxon>
    </lineage>
</organism>
<dbReference type="AlphaFoldDB" id="A0A8J4ET64"/>
<name>A0A8J4ET64_9CHLO</name>
<dbReference type="Proteomes" id="UP000747399">
    <property type="component" value="Unassembled WGS sequence"/>
</dbReference>
<evidence type="ECO:0000256" key="1">
    <source>
        <dbReference type="SAM" id="MobiDB-lite"/>
    </source>
</evidence>
<evidence type="ECO:0000313" key="2">
    <source>
        <dbReference type="EMBL" id="GIL45553.1"/>
    </source>
</evidence>